<sequence length="294" mass="31334">MTNTRQGHAAMLLYAFLVAGSFSLGGKIAHMVDPTVLTLVRFMIAAAVLGGIAAATGRIRGEHLRAGWRYPLLGGIFALYFILMFVGLLTAPPINTAAVFTLTPILTAGFAYMLLGQRTTPRIALALILGGIGALWVIFDADPGRFLAFDIGRGEAIFFLGVVAHAIYTPLVRRLNRGEPPLVFTFGMLLGAVALMGLYAGADALRTDWGSLPPIFWITLAYLALFASATTFLLLQFAAMRLPSSKVMAYTYLAPAVVIVWEGALGNGWPAPALGIGVAITVIALLLLLREEPT</sequence>
<evidence type="ECO:0000256" key="6">
    <source>
        <dbReference type="SAM" id="Phobius"/>
    </source>
</evidence>
<feature type="transmembrane region" description="Helical" evidence="6">
    <location>
        <begin position="36"/>
        <end position="56"/>
    </location>
</feature>
<feature type="transmembrane region" description="Helical" evidence="6">
    <location>
        <begin position="247"/>
        <end position="265"/>
    </location>
</feature>
<dbReference type="SUPFAM" id="SSF103481">
    <property type="entry name" value="Multidrug resistance efflux transporter EmrE"/>
    <property type="match status" value="2"/>
</dbReference>
<feature type="transmembrane region" description="Helical" evidence="6">
    <location>
        <begin position="122"/>
        <end position="139"/>
    </location>
</feature>
<dbReference type="InterPro" id="IPR037185">
    <property type="entry name" value="EmrE-like"/>
</dbReference>
<name>A0A2C9CQU1_9RHOB</name>
<accession>A0A2C9CQU1</accession>
<dbReference type="InterPro" id="IPR050638">
    <property type="entry name" value="AA-Vitamin_Transporters"/>
</dbReference>
<comment type="subcellular location">
    <subcellularLocation>
        <location evidence="1">Membrane</location>
        <topology evidence="1">Multi-pass membrane protein</topology>
    </subcellularLocation>
</comment>
<dbReference type="PANTHER" id="PTHR32322:SF2">
    <property type="entry name" value="EAMA DOMAIN-CONTAINING PROTEIN"/>
    <property type="match status" value="1"/>
</dbReference>
<feature type="transmembrane region" description="Helical" evidence="6">
    <location>
        <begin position="214"/>
        <end position="235"/>
    </location>
</feature>
<keyword evidence="9" id="KW-1185">Reference proteome</keyword>
<gene>
    <name evidence="8" type="ORF">SAMN06273572_101597</name>
</gene>
<reference evidence="9" key="1">
    <citation type="submission" date="2017-09" db="EMBL/GenBank/DDBJ databases">
        <authorList>
            <person name="Varghese N."/>
            <person name="Submissions S."/>
        </authorList>
    </citation>
    <scope>NUCLEOTIDE SEQUENCE [LARGE SCALE GENOMIC DNA]</scope>
    <source>
        <strain evidence="9">C7</strain>
    </source>
</reference>
<feature type="transmembrane region" description="Helical" evidence="6">
    <location>
        <begin position="12"/>
        <end position="30"/>
    </location>
</feature>
<dbReference type="Pfam" id="PF00892">
    <property type="entry name" value="EamA"/>
    <property type="match status" value="2"/>
</dbReference>
<feature type="domain" description="EamA" evidence="7">
    <location>
        <begin position="7"/>
        <end position="138"/>
    </location>
</feature>
<evidence type="ECO:0000259" key="7">
    <source>
        <dbReference type="Pfam" id="PF00892"/>
    </source>
</evidence>
<proteinExistence type="inferred from homology"/>
<evidence type="ECO:0000256" key="1">
    <source>
        <dbReference type="ARBA" id="ARBA00004141"/>
    </source>
</evidence>
<dbReference type="OrthoDB" id="5812248at2"/>
<evidence type="ECO:0000256" key="3">
    <source>
        <dbReference type="ARBA" id="ARBA00022692"/>
    </source>
</evidence>
<evidence type="ECO:0000256" key="4">
    <source>
        <dbReference type="ARBA" id="ARBA00022989"/>
    </source>
</evidence>
<dbReference type="PANTHER" id="PTHR32322">
    <property type="entry name" value="INNER MEMBRANE TRANSPORTER"/>
    <property type="match status" value="1"/>
</dbReference>
<feature type="transmembrane region" description="Helical" evidence="6">
    <location>
        <begin position="271"/>
        <end position="289"/>
    </location>
</feature>
<dbReference type="AlphaFoldDB" id="A0A2C9CQU1"/>
<dbReference type="Proteomes" id="UP000220034">
    <property type="component" value="Unassembled WGS sequence"/>
</dbReference>
<keyword evidence="3 6" id="KW-0812">Transmembrane</keyword>
<feature type="transmembrane region" description="Helical" evidence="6">
    <location>
        <begin position="97"/>
        <end position="115"/>
    </location>
</feature>
<evidence type="ECO:0000313" key="8">
    <source>
        <dbReference type="EMBL" id="SOH92749.1"/>
    </source>
</evidence>
<feature type="transmembrane region" description="Helical" evidence="6">
    <location>
        <begin position="151"/>
        <end position="171"/>
    </location>
</feature>
<dbReference type="EMBL" id="OCTN01000001">
    <property type="protein sequence ID" value="SOH92749.1"/>
    <property type="molecule type" value="Genomic_DNA"/>
</dbReference>
<evidence type="ECO:0000256" key="2">
    <source>
        <dbReference type="ARBA" id="ARBA00007362"/>
    </source>
</evidence>
<evidence type="ECO:0000313" key="9">
    <source>
        <dbReference type="Proteomes" id="UP000220034"/>
    </source>
</evidence>
<comment type="similarity">
    <text evidence="2">Belongs to the EamA transporter family.</text>
</comment>
<feature type="domain" description="EamA" evidence="7">
    <location>
        <begin position="154"/>
        <end position="289"/>
    </location>
</feature>
<evidence type="ECO:0000256" key="5">
    <source>
        <dbReference type="ARBA" id="ARBA00023136"/>
    </source>
</evidence>
<keyword evidence="5 6" id="KW-0472">Membrane</keyword>
<keyword evidence="4 6" id="KW-1133">Transmembrane helix</keyword>
<feature type="transmembrane region" description="Helical" evidence="6">
    <location>
        <begin position="183"/>
        <end position="202"/>
    </location>
</feature>
<dbReference type="RefSeq" id="WP_097928314.1">
    <property type="nucleotide sequence ID" value="NZ_OCTN01000001.1"/>
</dbReference>
<organism evidence="8 9">
    <name type="scientific">Pontivivens marinum</name>
    <dbReference type="NCBI Taxonomy" id="1690039"/>
    <lineage>
        <taxon>Bacteria</taxon>
        <taxon>Pseudomonadati</taxon>
        <taxon>Pseudomonadota</taxon>
        <taxon>Alphaproteobacteria</taxon>
        <taxon>Rhodobacterales</taxon>
        <taxon>Paracoccaceae</taxon>
        <taxon>Pontivivens</taxon>
    </lineage>
</organism>
<feature type="transmembrane region" description="Helical" evidence="6">
    <location>
        <begin position="68"/>
        <end position="91"/>
    </location>
</feature>
<dbReference type="GO" id="GO:0016020">
    <property type="term" value="C:membrane"/>
    <property type="evidence" value="ECO:0007669"/>
    <property type="project" value="UniProtKB-SubCell"/>
</dbReference>
<dbReference type="InterPro" id="IPR000620">
    <property type="entry name" value="EamA_dom"/>
</dbReference>
<protein>
    <submittedName>
        <fullName evidence="8">Uncharacterized membrane protein</fullName>
    </submittedName>
</protein>